<accession>A0A654G972</accession>
<feature type="signal peptide" evidence="1">
    <location>
        <begin position="1"/>
        <end position="19"/>
    </location>
</feature>
<proteinExistence type="predicted"/>
<evidence type="ECO:0000256" key="1">
    <source>
        <dbReference type="SAM" id="SignalP"/>
    </source>
</evidence>
<organism evidence="2 3">
    <name type="scientific">Arabidopsis thaliana</name>
    <name type="common">Mouse-ear cress</name>
    <dbReference type="NCBI Taxonomy" id="3702"/>
    <lineage>
        <taxon>Eukaryota</taxon>
        <taxon>Viridiplantae</taxon>
        <taxon>Streptophyta</taxon>
        <taxon>Embryophyta</taxon>
        <taxon>Tracheophyta</taxon>
        <taxon>Spermatophyta</taxon>
        <taxon>Magnoliopsida</taxon>
        <taxon>eudicotyledons</taxon>
        <taxon>Gunneridae</taxon>
        <taxon>Pentapetalae</taxon>
        <taxon>rosids</taxon>
        <taxon>malvids</taxon>
        <taxon>Brassicales</taxon>
        <taxon>Brassicaceae</taxon>
        <taxon>Camelineae</taxon>
        <taxon>Arabidopsis</taxon>
    </lineage>
</organism>
<dbReference type="AlphaFoldDB" id="A0A654G972"/>
<keyword evidence="1" id="KW-0732">Signal</keyword>
<sequence length="91" mass="10263">MKTLFFFLTIAVLVSSCTSNIMTKSISKGKTQFSIPSLSSTIDPAYEHIGHFPDDMKIIFCQQCAFHCIEKKKNIAHCENSICRCTLENIL</sequence>
<name>A0A654G972_ARATH</name>
<dbReference type="EMBL" id="CACRSJ010000110">
    <property type="protein sequence ID" value="VYS69706.1"/>
    <property type="molecule type" value="Genomic_DNA"/>
</dbReference>
<reference evidence="2 3" key="1">
    <citation type="submission" date="2019-11" db="EMBL/GenBank/DDBJ databases">
        <authorList>
            <person name="Jiao W.-B."/>
            <person name="Schneeberger K."/>
        </authorList>
    </citation>
    <scope>NUCLEOTIDE SEQUENCE [LARGE SCALE GENOMIC DNA]</scope>
    <source>
        <strain evidence="3">cv. An-1</strain>
    </source>
</reference>
<evidence type="ECO:0000313" key="2">
    <source>
        <dbReference type="EMBL" id="VYS69706.1"/>
    </source>
</evidence>
<protein>
    <submittedName>
        <fullName evidence="2">Uncharacterized protein</fullName>
    </submittedName>
</protein>
<dbReference type="Proteomes" id="UP000426265">
    <property type="component" value="Unassembled WGS sequence"/>
</dbReference>
<feature type="chain" id="PRO_5024915157" evidence="1">
    <location>
        <begin position="20"/>
        <end position="91"/>
    </location>
</feature>
<dbReference type="ExpressionAtlas" id="A0A654G972">
    <property type="expression patterns" value="baseline"/>
</dbReference>
<evidence type="ECO:0000313" key="3">
    <source>
        <dbReference type="Proteomes" id="UP000426265"/>
    </source>
</evidence>
<gene>
    <name evidence="2" type="ORF">AN1_LOCUS25091</name>
</gene>
<dbReference type="PROSITE" id="PS51257">
    <property type="entry name" value="PROKAR_LIPOPROTEIN"/>
    <property type="match status" value="1"/>
</dbReference>